<evidence type="ECO:0000259" key="2">
    <source>
        <dbReference type="Pfam" id="PF10633"/>
    </source>
</evidence>
<dbReference type="PANTHER" id="PTHR35902:SF3">
    <property type="entry name" value="NPCBM-ASSOCIATED, NEW3 DOMAIN OF ALPHA-GALACTOSIDASE"/>
    <property type="match status" value="1"/>
</dbReference>
<keyword evidence="1" id="KW-0812">Transmembrane</keyword>
<dbReference type="PANTHER" id="PTHR35902">
    <property type="entry name" value="S-LAYER DOMAIN-LIKE PROTEIN-RELATED"/>
    <property type="match status" value="1"/>
</dbReference>
<sequence>MKNMASKVLTPFMLLAVILGILSGITALTSTASITSFITVPHISQLIAPGETEVPITLSITNLGNTLYDVNITPLNQYPFKPFSYYEGTQNISIPVFQTGQTINITFIYNIYSNATDGVYKLYYQVSGKLANGSNITKKLSTEIPILGYVTISASSVWGSVSSPLLVAPGENNAPLTIVLVNSGNVIAGNVSLVLKDHYPIKFMQNYVKVGYLPIGQPVSIPVYASVYSNASDGVYNIPIIVKYFNNVTETDNLTVAINGYVNFSVSSIWGTLQSPITVSAGEVQVPLTFVIRNLGDVNALNFSIIIPNEYPIVVSQRSVYVGIIPAGEENYATTTVNVYPNASAGIYYIPVILKYFSNVSMKEYVPIEIYPVNLTVNVITIPPQVFPGYYDVRVEAILLNYGSGIAENVSVGILTPAGLQVVSPNEVDLGAIPTGHPINTTFLINVPNSTSPGYYYVNFTIKYDGGKLIKAYKLQVYPKADLQIVNVYYPSINPGSSKVPITITIKNVGNITAQNIKAILGSSDVIYPHVSSSNPLMGLTASEEYLGDLKPGQEVNITYVVDVSSGAQVGNYSMALTLVWNQTGSLFPFVQNDRFTVQVTPTSLDQLVNEGITFQVGTSKYTVGWLYVIIVVIVIILIVVIAVRLATRRKPNAGR</sequence>
<dbReference type="KEGG" id="csty:KN1_04440"/>
<reference evidence="3 4" key="1">
    <citation type="submission" date="2021-04" db="EMBL/GenBank/DDBJ databases">
        <title>Complete genome sequence of Stygiolobus sp. KN-1.</title>
        <authorList>
            <person name="Nakamura K."/>
            <person name="Sakai H."/>
            <person name="Kurosawa N."/>
        </authorList>
    </citation>
    <scope>NUCLEOTIDE SEQUENCE [LARGE SCALE GENOMIC DNA]</scope>
    <source>
        <strain evidence="3 4">KN-1</strain>
    </source>
</reference>
<feature type="domain" description="Alpha-galactosidase NEW3" evidence="2">
    <location>
        <begin position="393"/>
        <end position="464"/>
    </location>
</feature>
<name>A0A8D5U4K7_9CREN</name>
<keyword evidence="4" id="KW-1185">Reference proteome</keyword>
<organism evidence="3 4">
    <name type="scientific">Stygiolobus caldivivus</name>
    <dbReference type="NCBI Taxonomy" id="2824673"/>
    <lineage>
        <taxon>Archaea</taxon>
        <taxon>Thermoproteota</taxon>
        <taxon>Thermoprotei</taxon>
        <taxon>Sulfolobales</taxon>
        <taxon>Sulfolobaceae</taxon>
        <taxon>Stygiolobus</taxon>
    </lineage>
</organism>
<dbReference type="AlphaFoldDB" id="A0A8D5U4K7"/>
<evidence type="ECO:0000313" key="4">
    <source>
        <dbReference type="Proteomes" id="UP000825123"/>
    </source>
</evidence>
<evidence type="ECO:0000256" key="1">
    <source>
        <dbReference type="SAM" id="Phobius"/>
    </source>
</evidence>
<proteinExistence type="predicted"/>
<keyword evidence="1" id="KW-0472">Membrane</keyword>
<protein>
    <recommendedName>
        <fullName evidence="2">Alpha-galactosidase NEW3 domain-containing protein</fullName>
    </recommendedName>
</protein>
<dbReference type="Gene3D" id="2.60.40.10">
    <property type="entry name" value="Immunoglobulins"/>
    <property type="match status" value="1"/>
</dbReference>
<keyword evidence="1" id="KW-1133">Transmembrane helix</keyword>
<dbReference type="EMBL" id="AP024597">
    <property type="protein sequence ID" value="BCU69147.1"/>
    <property type="molecule type" value="Genomic_DNA"/>
</dbReference>
<dbReference type="InterPro" id="IPR013783">
    <property type="entry name" value="Ig-like_fold"/>
</dbReference>
<accession>A0A8D5U4K7</accession>
<dbReference type="InterPro" id="IPR018905">
    <property type="entry name" value="A-galactase_NEW3"/>
</dbReference>
<dbReference type="Proteomes" id="UP000825123">
    <property type="component" value="Chromosome"/>
</dbReference>
<dbReference type="Pfam" id="PF10633">
    <property type="entry name" value="NPCBM_assoc"/>
    <property type="match status" value="1"/>
</dbReference>
<evidence type="ECO:0000313" key="3">
    <source>
        <dbReference type="EMBL" id="BCU69147.1"/>
    </source>
</evidence>
<gene>
    <name evidence="3" type="ORF">KN1_04440</name>
</gene>
<feature type="transmembrane region" description="Helical" evidence="1">
    <location>
        <begin position="625"/>
        <end position="647"/>
    </location>
</feature>